<dbReference type="AlphaFoldDB" id="A0AAP0KY72"/>
<dbReference type="Gene3D" id="2.20.25.10">
    <property type="match status" value="1"/>
</dbReference>
<reference evidence="1 2" key="1">
    <citation type="submission" date="2024-01" db="EMBL/GenBank/DDBJ databases">
        <title>Genome assemblies of Stephania.</title>
        <authorList>
            <person name="Yang L."/>
        </authorList>
    </citation>
    <scope>NUCLEOTIDE SEQUENCE [LARGE SCALE GENOMIC DNA]</scope>
    <source>
        <strain evidence="1">YNDBR</strain>
        <tissue evidence="1">Leaf</tissue>
    </source>
</reference>
<organism evidence="1 2">
    <name type="scientific">Stephania yunnanensis</name>
    <dbReference type="NCBI Taxonomy" id="152371"/>
    <lineage>
        <taxon>Eukaryota</taxon>
        <taxon>Viridiplantae</taxon>
        <taxon>Streptophyta</taxon>
        <taxon>Embryophyta</taxon>
        <taxon>Tracheophyta</taxon>
        <taxon>Spermatophyta</taxon>
        <taxon>Magnoliopsida</taxon>
        <taxon>Ranunculales</taxon>
        <taxon>Menispermaceae</taxon>
        <taxon>Menispermoideae</taxon>
        <taxon>Cissampelideae</taxon>
        <taxon>Stephania</taxon>
    </lineage>
</organism>
<sequence length="151" mass="16921">MDSGDGINYKYHVNKLLGEVTTGLAHADTDALYETSAAFQASCRQRVTWEQLHSYPKEDKEQKIILFACRNCGHQTTSDFLCNLVFKLSLWRIPELLVSRSRCATRSGRSLVHADTDALCEISAAFQASCRQRVTWEVLVGLGAQLHLSET</sequence>
<dbReference type="SUPFAM" id="SSF57783">
    <property type="entry name" value="Zinc beta-ribbon"/>
    <property type="match status" value="1"/>
</dbReference>
<gene>
    <name evidence="1" type="ORF">Syun_005896</name>
</gene>
<proteinExistence type="predicted"/>
<dbReference type="EMBL" id="JBBNAF010000003">
    <property type="protein sequence ID" value="KAK9159555.1"/>
    <property type="molecule type" value="Genomic_DNA"/>
</dbReference>
<comment type="caution">
    <text evidence="1">The sequence shown here is derived from an EMBL/GenBank/DDBJ whole genome shotgun (WGS) entry which is preliminary data.</text>
</comment>
<evidence type="ECO:0000313" key="2">
    <source>
        <dbReference type="Proteomes" id="UP001420932"/>
    </source>
</evidence>
<name>A0AAP0KY72_9MAGN</name>
<keyword evidence="2" id="KW-1185">Reference proteome</keyword>
<accession>A0AAP0KY72</accession>
<protein>
    <submittedName>
        <fullName evidence="1">Uncharacterized protein</fullName>
    </submittedName>
</protein>
<evidence type="ECO:0000313" key="1">
    <source>
        <dbReference type="EMBL" id="KAK9159555.1"/>
    </source>
</evidence>
<dbReference type="Proteomes" id="UP001420932">
    <property type="component" value="Unassembled WGS sequence"/>
</dbReference>